<sequence length="444" mass="48080">MLELLIVVALIVLNAFFAMSEMALMTSRKLRLKQMAETSQGARTALALAEHPDNLLSTVQIGITLIGILTGLFGGESIGLIIAGWFDFLLPGDATRYAHTLGIGTAVVLIASAQVIFGELVPKRLALTNPERIASNVAIVLNGLATAAKPAVVVLGIINRFILRLLGIKDDARSEISEEEIRLLVSESHEQGVIDADERKMVNRVLSLGDRTADSLMTPRTRIAWLDAAASLEDNLAIMRESPFSRFPVYRGSDQDVLGVLEAKSLLAELVQGQVPDLFGQLKEALFVSESTHALKLLEIFREEQQSLALVVDEYGDVTGLITVNDLMGAVIGRVQTAESDDQPGPVVQREDGSYLVDGALPLEELRETIGGGRLPNEDEHDFHTAAGMVIAHFGRIPHVGEHFAWPGWRIEVIDLDGPRIDKLLLQPQLAKPAESGDDDATSG</sequence>
<dbReference type="InterPro" id="IPR046342">
    <property type="entry name" value="CBS_dom_sf"/>
</dbReference>
<dbReference type="InterPro" id="IPR016169">
    <property type="entry name" value="FAD-bd_PCMH_sub2"/>
</dbReference>
<evidence type="ECO:0000256" key="3">
    <source>
        <dbReference type="ARBA" id="ARBA00022692"/>
    </source>
</evidence>
<dbReference type="InterPro" id="IPR044751">
    <property type="entry name" value="Ion_transp-like_CBS"/>
</dbReference>
<dbReference type="RefSeq" id="WP_096377323.1">
    <property type="nucleotide sequence ID" value="NZ_AP014940.1"/>
</dbReference>
<organism evidence="13 14">
    <name type="scientific">Lysobacter enzymogenes</name>
    <dbReference type="NCBI Taxonomy" id="69"/>
    <lineage>
        <taxon>Bacteria</taxon>
        <taxon>Pseudomonadati</taxon>
        <taxon>Pseudomonadota</taxon>
        <taxon>Gammaproteobacteria</taxon>
        <taxon>Lysobacterales</taxon>
        <taxon>Lysobacteraceae</taxon>
        <taxon>Lysobacter</taxon>
    </lineage>
</organism>
<keyword evidence="5 9" id="KW-1133">Transmembrane helix</keyword>
<dbReference type="GO" id="GO:0050660">
    <property type="term" value="F:flavin adenine dinucleotide binding"/>
    <property type="evidence" value="ECO:0007669"/>
    <property type="project" value="InterPro"/>
</dbReference>
<feature type="domain" description="CNNM transmembrane" evidence="12">
    <location>
        <begin position="1"/>
        <end position="198"/>
    </location>
</feature>
<evidence type="ECO:0000256" key="7">
    <source>
        <dbReference type="ARBA" id="ARBA00023136"/>
    </source>
</evidence>
<keyword evidence="4" id="KW-0677">Repeat</keyword>
<dbReference type="Proteomes" id="UP000218824">
    <property type="component" value="Chromosome"/>
</dbReference>
<evidence type="ECO:0000256" key="2">
    <source>
        <dbReference type="ARBA" id="ARBA00022475"/>
    </source>
</evidence>
<proteinExistence type="predicted"/>
<feature type="transmembrane region" description="Helical" evidence="10">
    <location>
        <begin position="98"/>
        <end position="121"/>
    </location>
</feature>
<evidence type="ECO:0000313" key="13">
    <source>
        <dbReference type="EMBL" id="BAV97120.1"/>
    </source>
</evidence>
<protein>
    <submittedName>
        <fullName evidence="13">Hemolysin</fullName>
    </submittedName>
</protein>
<dbReference type="GeneID" id="83063501"/>
<feature type="domain" description="CBS" evidence="11">
    <location>
        <begin position="217"/>
        <end position="278"/>
    </location>
</feature>
<dbReference type="InterPro" id="IPR005170">
    <property type="entry name" value="Transptr-assoc_dom"/>
</dbReference>
<feature type="transmembrane region" description="Helical" evidence="10">
    <location>
        <begin position="61"/>
        <end position="86"/>
    </location>
</feature>
<dbReference type="PANTHER" id="PTHR43099">
    <property type="entry name" value="UPF0053 PROTEIN YRKA"/>
    <property type="match status" value="1"/>
</dbReference>
<evidence type="ECO:0000256" key="9">
    <source>
        <dbReference type="PROSITE-ProRule" id="PRU01193"/>
    </source>
</evidence>
<evidence type="ECO:0000259" key="12">
    <source>
        <dbReference type="PROSITE" id="PS51846"/>
    </source>
</evidence>
<evidence type="ECO:0000256" key="5">
    <source>
        <dbReference type="ARBA" id="ARBA00022989"/>
    </source>
</evidence>
<evidence type="ECO:0000259" key="11">
    <source>
        <dbReference type="PROSITE" id="PS51371"/>
    </source>
</evidence>
<accession>A0AAU9AIG3</accession>
<dbReference type="PROSITE" id="PS51371">
    <property type="entry name" value="CBS"/>
    <property type="match status" value="2"/>
</dbReference>
<dbReference type="Pfam" id="PF03471">
    <property type="entry name" value="CorC_HlyC"/>
    <property type="match status" value="1"/>
</dbReference>
<dbReference type="InterPro" id="IPR000644">
    <property type="entry name" value="CBS_dom"/>
</dbReference>
<dbReference type="InterPro" id="IPR002550">
    <property type="entry name" value="CNNM"/>
</dbReference>
<reference evidence="13 14" key="1">
    <citation type="journal article" date="2017" name="DNA Res.">
        <title>Complete genome sequence and expression profile of the commercial lytic enzyme producer Lysobacter enzymogenes M497-1.</title>
        <authorList>
            <person name="Takami H."/>
            <person name="Toyoda A."/>
            <person name="Uchiyama I."/>
            <person name="Itoh T."/>
            <person name="Takaki Y."/>
            <person name="Arai W."/>
            <person name="Nishi S."/>
            <person name="Kawai M."/>
            <person name="Shinya K."/>
            <person name="Ikeda H."/>
        </authorList>
    </citation>
    <scope>NUCLEOTIDE SEQUENCE [LARGE SCALE GENOMIC DNA]</scope>
    <source>
        <strain evidence="13 14">M497-1</strain>
    </source>
</reference>
<dbReference type="SMART" id="SM01091">
    <property type="entry name" value="CorC_HlyC"/>
    <property type="match status" value="1"/>
</dbReference>
<dbReference type="Gene3D" id="3.30.465.10">
    <property type="match status" value="1"/>
</dbReference>
<dbReference type="GO" id="GO:0005886">
    <property type="term" value="C:plasma membrane"/>
    <property type="evidence" value="ECO:0007669"/>
    <property type="project" value="UniProtKB-SubCell"/>
</dbReference>
<name>A0AAU9AIG3_LYSEN</name>
<dbReference type="SUPFAM" id="SSF56176">
    <property type="entry name" value="FAD-binding/transporter-associated domain-like"/>
    <property type="match status" value="1"/>
</dbReference>
<keyword evidence="2" id="KW-1003">Cell membrane</keyword>
<feature type="transmembrane region" description="Helical" evidence="10">
    <location>
        <begin position="6"/>
        <end position="25"/>
    </location>
</feature>
<comment type="subcellular location">
    <subcellularLocation>
        <location evidence="1">Cell membrane</location>
        <topology evidence="1">Multi-pass membrane protein</topology>
    </subcellularLocation>
</comment>
<feature type="domain" description="CBS" evidence="11">
    <location>
        <begin position="281"/>
        <end position="337"/>
    </location>
</feature>
<dbReference type="Gene3D" id="3.10.580.10">
    <property type="entry name" value="CBS-domain"/>
    <property type="match status" value="1"/>
</dbReference>
<keyword evidence="3 9" id="KW-0812">Transmembrane</keyword>
<evidence type="ECO:0000256" key="10">
    <source>
        <dbReference type="SAM" id="Phobius"/>
    </source>
</evidence>
<dbReference type="CDD" id="cd04590">
    <property type="entry name" value="CBS_pair_CorC_HlyC_assoc"/>
    <property type="match status" value="1"/>
</dbReference>
<evidence type="ECO:0000313" key="14">
    <source>
        <dbReference type="Proteomes" id="UP000218824"/>
    </source>
</evidence>
<dbReference type="EMBL" id="AP014940">
    <property type="protein sequence ID" value="BAV97120.1"/>
    <property type="molecule type" value="Genomic_DNA"/>
</dbReference>
<evidence type="ECO:0000256" key="1">
    <source>
        <dbReference type="ARBA" id="ARBA00004651"/>
    </source>
</evidence>
<keyword evidence="6 8" id="KW-0129">CBS domain</keyword>
<evidence type="ECO:0000256" key="6">
    <source>
        <dbReference type="ARBA" id="ARBA00023122"/>
    </source>
</evidence>
<dbReference type="Pfam" id="PF01595">
    <property type="entry name" value="CNNM"/>
    <property type="match status" value="1"/>
</dbReference>
<gene>
    <name evidence="13" type="ORF">LEN_1633</name>
</gene>
<dbReference type="InterPro" id="IPR036318">
    <property type="entry name" value="FAD-bd_PCMH-like_sf"/>
</dbReference>
<dbReference type="AlphaFoldDB" id="A0AAU9AIG3"/>
<evidence type="ECO:0000256" key="4">
    <source>
        <dbReference type="ARBA" id="ARBA00022737"/>
    </source>
</evidence>
<dbReference type="SUPFAM" id="SSF54631">
    <property type="entry name" value="CBS-domain pair"/>
    <property type="match status" value="1"/>
</dbReference>
<keyword evidence="7 9" id="KW-0472">Membrane</keyword>
<dbReference type="InterPro" id="IPR051676">
    <property type="entry name" value="UPF0053_domain"/>
</dbReference>
<dbReference type="Pfam" id="PF00571">
    <property type="entry name" value="CBS"/>
    <property type="match status" value="2"/>
</dbReference>
<dbReference type="PROSITE" id="PS51846">
    <property type="entry name" value="CNNM"/>
    <property type="match status" value="1"/>
</dbReference>
<dbReference type="KEGG" id="lem:LEN_1633"/>
<dbReference type="PANTHER" id="PTHR43099:SF5">
    <property type="entry name" value="HLYC_CORC FAMILY TRANSPORTER"/>
    <property type="match status" value="1"/>
</dbReference>
<evidence type="ECO:0000256" key="8">
    <source>
        <dbReference type="PROSITE-ProRule" id="PRU00703"/>
    </source>
</evidence>
<feature type="transmembrane region" description="Helical" evidence="10">
    <location>
        <begin position="133"/>
        <end position="158"/>
    </location>
</feature>